<evidence type="ECO:0000259" key="11">
    <source>
        <dbReference type="PROSITE" id="PS51030"/>
    </source>
</evidence>
<dbReference type="PROSITE" id="PS00031">
    <property type="entry name" value="NUCLEAR_REC_DBD_1"/>
    <property type="match status" value="1"/>
</dbReference>
<dbReference type="InterPro" id="IPR023257">
    <property type="entry name" value="Liver_X_rcpt"/>
</dbReference>
<dbReference type="EMBL" id="JAHFZB010000053">
    <property type="protein sequence ID" value="KAK6466735.1"/>
    <property type="molecule type" value="Genomic_DNA"/>
</dbReference>
<feature type="region of interest" description="Disordered" evidence="10">
    <location>
        <begin position="1"/>
        <end position="25"/>
    </location>
</feature>
<evidence type="ECO:0000256" key="6">
    <source>
        <dbReference type="ARBA" id="ARBA00023159"/>
    </source>
</evidence>
<evidence type="ECO:0000256" key="10">
    <source>
        <dbReference type="SAM" id="MobiDB-lite"/>
    </source>
</evidence>
<keyword evidence="7" id="KW-0804">Transcription</keyword>
<evidence type="ECO:0000256" key="5">
    <source>
        <dbReference type="ARBA" id="ARBA00023125"/>
    </source>
</evidence>
<dbReference type="PANTHER" id="PTHR24082">
    <property type="entry name" value="NUCLEAR HORMONE RECEPTOR"/>
    <property type="match status" value="1"/>
</dbReference>
<dbReference type="InterPro" id="IPR001628">
    <property type="entry name" value="Znf_hrmn_rcpt"/>
</dbReference>
<dbReference type="PRINTS" id="PR00047">
    <property type="entry name" value="STROIDFINGER"/>
</dbReference>
<organism evidence="12 13">
    <name type="scientific">Huso huso</name>
    <name type="common">Beluga</name>
    <name type="synonym">Acipenser huso</name>
    <dbReference type="NCBI Taxonomy" id="61971"/>
    <lineage>
        <taxon>Eukaryota</taxon>
        <taxon>Metazoa</taxon>
        <taxon>Chordata</taxon>
        <taxon>Craniata</taxon>
        <taxon>Vertebrata</taxon>
        <taxon>Euteleostomi</taxon>
        <taxon>Actinopterygii</taxon>
        <taxon>Chondrostei</taxon>
        <taxon>Acipenseriformes</taxon>
        <taxon>Acipenseridae</taxon>
        <taxon>Huso</taxon>
    </lineage>
</organism>
<dbReference type="InterPro" id="IPR050234">
    <property type="entry name" value="Nuclear_hormone_rcpt_NR1"/>
</dbReference>
<evidence type="ECO:0000256" key="1">
    <source>
        <dbReference type="ARBA" id="ARBA00022723"/>
    </source>
</evidence>
<feature type="domain" description="Nuclear receptor" evidence="11">
    <location>
        <begin position="68"/>
        <end position="141"/>
    </location>
</feature>
<evidence type="ECO:0000313" key="12">
    <source>
        <dbReference type="EMBL" id="KAK6466735.1"/>
    </source>
</evidence>
<comment type="caution">
    <text evidence="12">The sequence shown here is derived from an EMBL/GenBank/DDBJ whole genome shotgun (WGS) entry which is preliminary data.</text>
</comment>
<evidence type="ECO:0000256" key="4">
    <source>
        <dbReference type="ARBA" id="ARBA00023015"/>
    </source>
</evidence>
<keyword evidence="9" id="KW-0539">Nucleus</keyword>
<evidence type="ECO:0000256" key="7">
    <source>
        <dbReference type="ARBA" id="ARBA00023163"/>
    </source>
</evidence>
<dbReference type="PROSITE" id="PS51030">
    <property type="entry name" value="NUCLEAR_REC_DBD_2"/>
    <property type="match status" value="1"/>
</dbReference>
<evidence type="ECO:0000313" key="13">
    <source>
        <dbReference type="Proteomes" id="UP001369086"/>
    </source>
</evidence>
<keyword evidence="13" id="KW-1185">Reference proteome</keyword>
<dbReference type="Proteomes" id="UP001369086">
    <property type="component" value="Unassembled WGS sequence"/>
</dbReference>
<dbReference type="InterPro" id="IPR013088">
    <property type="entry name" value="Znf_NHR/GATA"/>
</dbReference>
<evidence type="ECO:0000256" key="9">
    <source>
        <dbReference type="ARBA" id="ARBA00023242"/>
    </source>
</evidence>
<dbReference type="PRINTS" id="PR02034">
    <property type="entry name" value="LIVERXRECPTR"/>
</dbReference>
<dbReference type="Gene3D" id="3.30.50.10">
    <property type="entry name" value="Erythroid Transcription Factor GATA-1, subunit A"/>
    <property type="match status" value="1"/>
</dbReference>
<name>A0ABR0Y387_HUSHU</name>
<keyword evidence="8" id="KW-0675">Receptor</keyword>
<feature type="region of interest" description="Disordered" evidence="10">
    <location>
        <begin position="38"/>
        <end position="64"/>
    </location>
</feature>
<keyword evidence="3" id="KW-0862">Zinc</keyword>
<feature type="compositionally biased region" description="Acidic residues" evidence="10">
    <location>
        <begin position="1"/>
        <end position="10"/>
    </location>
</feature>
<keyword evidence="4" id="KW-0805">Transcription regulation</keyword>
<proteinExistence type="predicted"/>
<dbReference type="PANTHER" id="PTHR24082:SF509">
    <property type="entry name" value="NUCLEAR RECEPTOR SUBFAMILY 1, GROUP H, MEMBER 3"/>
    <property type="match status" value="1"/>
</dbReference>
<evidence type="ECO:0000256" key="8">
    <source>
        <dbReference type="ARBA" id="ARBA00023170"/>
    </source>
</evidence>
<keyword evidence="1" id="KW-0479">Metal-binding</keyword>
<accession>A0ABR0Y387</accession>
<evidence type="ECO:0000256" key="2">
    <source>
        <dbReference type="ARBA" id="ARBA00022771"/>
    </source>
</evidence>
<dbReference type="SMART" id="SM00399">
    <property type="entry name" value="ZnF_C4"/>
    <property type="match status" value="1"/>
</dbReference>
<sequence length="141" mass="15309">MSVNETDDSQSEGPVGGPTGVGTNEIATRVQVKFETVEAIGENAGDGSTPPPEQRKRKKGPSPKMLGFELCVVCGDRASGFHYNVLSCEGCKGFFRRSVIKGAGYSCKGGGACSMDPYMRRKCQHCRYRKCRQAGMREECE</sequence>
<gene>
    <name evidence="12" type="ORF">HHUSO_G35831</name>
</gene>
<keyword evidence="2" id="KW-0863">Zinc-finger</keyword>
<protein>
    <submittedName>
        <fullName evidence="12">Oxysterols receptor LXR-beta-like isoform X1</fullName>
    </submittedName>
</protein>
<dbReference type="SUPFAM" id="SSF57716">
    <property type="entry name" value="Glucocorticoid receptor-like (DNA-binding domain)"/>
    <property type="match status" value="1"/>
</dbReference>
<dbReference type="Pfam" id="PF00105">
    <property type="entry name" value="zf-C4"/>
    <property type="match status" value="1"/>
</dbReference>
<evidence type="ECO:0000256" key="3">
    <source>
        <dbReference type="ARBA" id="ARBA00022833"/>
    </source>
</evidence>
<keyword evidence="6" id="KW-0010">Activator</keyword>
<reference evidence="12 13" key="1">
    <citation type="submission" date="2021-05" db="EMBL/GenBank/DDBJ databases">
        <authorList>
            <person name="Zahm M."/>
            <person name="Klopp C."/>
            <person name="Cabau C."/>
            <person name="Kuhl H."/>
            <person name="Suciu R."/>
            <person name="Ciorpac M."/>
            <person name="Holostenco D."/>
            <person name="Gessner J."/>
            <person name="Wuertz S."/>
            <person name="Hohne C."/>
            <person name="Stock M."/>
            <person name="Gislard M."/>
            <person name="Lluch J."/>
            <person name="Milhes M."/>
            <person name="Lampietro C."/>
            <person name="Lopez Roques C."/>
            <person name="Donnadieu C."/>
            <person name="Du K."/>
            <person name="Schartl M."/>
            <person name="Guiguen Y."/>
        </authorList>
    </citation>
    <scope>NUCLEOTIDE SEQUENCE [LARGE SCALE GENOMIC DNA]</scope>
    <source>
        <strain evidence="12">Hh-F2</strain>
        <tissue evidence="12">Blood</tissue>
    </source>
</reference>
<keyword evidence="5" id="KW-0238">DNA-binding</keyword>